<sequence length="1057" mass="118178">MSHNYLSNCPVCFQQKVNACAAAADLCAGNNRKSQVVSPATGSQPKTLNLKLCWLKRWSVPRPAGGSPTNDQQQTGQMFPSRINQSSLLYGPLEELQELAFIERPVRRSLKYCYFWIVLVIYMFDSEFVVLCQTAEEIDQLTVDEDLNDIERAVYLLSVGQEVQRTSVISNLPSLVRQNPAETFRRVVPKVRVCIIKLFEVLNGSGAEIQLAAAASFLTILQDDIILIHTHTYSILKTVLLHLNHRDTGFHRRVTAISVLLMNNVNVTVQVLNPLLYQSQLSHSLQARLASCRILGKVSCKFDSHIVKRELLPLARSLCQDVEFEVRACMCRQLETIARATGVEDLRTEVLPDLVELAADEESSVRLAAFDTIINLMEMMDSDDRLHVVVPLVMAVCEDFSQADEAVVASLSFQFGKLCTGLTGSLSDDQKGQLLQTFKALCVAGLQTERNQNDGNNESTLIRCNCCYNFPAMVVFGDPAHFLPELYPSFSGLCCDPEISVRRSAAGSFHQVVKLLGPKVQVVHKELLALVQDDALEVLDALMNHLEETLEPVMSKGDNLTLDNKFPGLLSALLLAEQKVGCSLRWRLHEKLLQHYSCLARLLPGDLLHHNFSPRIFTILTTNVSTTGNYNTEYNRRTEGHAESVAGSEGGSSDTLHISPLQPETGAASGDDGATDPRYKLCQLLPRFRSSLHLPADKQLLQQLDFCVQKLLCREKDKDVVATIRKTVLELDKLDLTEPVSHLVFIKTRTRTEAQCLICIIIMSTSCQFQKRQERDLLDQKKEKEETLLLEMEQLERQQIEGKPNSEKHIERKRRDSKTTLSATKSMSVSSSGATLSSSGKEIRKAKLSRSRSLSSQPTTSKPTSSDRSLKVRDLSSSSGLGKSSMLQSKEDSLRTTHFTMATQSTSSMPVLIRSNTTSLLDRASALDQRDHRTSTLEHRTSTLDHRTSNMDHRNNMIDQRASTIDHRTSTLDQREQRTSALDQHSKTMERGCGVKDSQSRKLSICDPDYKLALSRFYSSGDFCPETGSRTLSMSNQDESEDDASIPPVHQPIREQF</sequence>
<feature type="region of interest" description="Disordered" evidence="2">
    <location>
        <begin position="1027"/>
        <end position="1057"/>
    </location>
</feature>
<evidence type="ECO:0000313" key="3">
    <source>
        <dbReference type="EMBL" id="KAF3703294.1"/>
    </source>
</evidence>
<dbReference type="InterPro" id="IPR021133">
    <property type="entry name" value="HEAT_type_2"/>
</dbReference>
<name>A0A6G1QLE7_CHAAH</name>
<feature type="compositionally biased region" description="Low complexity" evidence="2">
    <location>
        <begin position="643"/>
        <end position="653"/>
    </location>
</feature>
<feature type="repeat" description="HEAT" evidence="1">
    <location>
        <begin position="350"/>
        <end position="384"/>
    </location>
</feature>
<dbReference type="PROSITE" id="PS50077">
    <property type="entry name" value="HEAT_REPEAT"/>
    <property type="match status" value="3"/>
</dbReference>
<accession>A0A6G1QLE7</accession>
<feature type="compositionally biased region" description="Low complexity" evidence="2">
    <location>
        <begin position="826"/>
        <end position="839"/>
    </location>
</feature>
<feature type="region of interest" description="Disordered" evidence="2">
    <location>
        <begin position="631"/>
        <end position="673"/>
    </location>
</feature>
<dbReference type="GO" id="GO:0019888">
    <property type="term" value="F:protein phosphatase regulator activity"/>
    <property type="evidence" value="ECO:0007669"/>
    <property type="project" value="TreeGrafter"/>
</dbReference>
<evidence type="ECO:0000256" key="2">
    <source>
        <dbReference type="SAM" id="MobiDB-lite"/>
    </source>
</evidence>
<feature type="region of interest" description="Disordered" evidence="2">
    <location>
        <begin position="796"/>
        <end position="893"/>
    </location>
</feature>
<dbReference type="SUPFAM" id="SSF48371">
    <property type="entry name" value="ARM repeat"/>
    <property type="match status" value="1"/>
</dbReference>
<evidence type="ECO:0000313" key="4">
    <source>
        <dbReference type="Proteomes" id="UP000503349"/>
    </source>
</evidence>
<organism evidence="3 4">
    <name type="scientific">Channa argus</name>
    <name type="common">Northern snakehead</name>
    <name type="synonym">Ophicephalus argus</name>
    <dbReference type="NCBI Taxonomy" id="215402"/>
    <lineage>
        <taxon>Eukaryota</taxon>
        <taxon>Metazoa</taxon>
        <taxon>Chordata</taxon>
        <taxon>Craniata</taxon>
        <taxon>Vertebrata</taxon>
        <taxon>Euteleostomi</taxon>
        <taxon>Actinopterygii</taxon>
        <taxon>Neopterygii</taxon>
        <taxon>Teleostei</taxon>
        <taxon>Neoteleostei</taxon>
        <taxon>Acanthomorphata</taxon>
        <taxon>Anabantaria</taxon>
        <taxon>Anabantiformes</taxon>
        <taxon>Channoidei</taxon>
        <taxon>Channidae</taxon>
        <taxon>Channa</taxon>
    </lineage>
</organism>
<keyword evidence="4" id="KW-1185">Reference proteome</keyword>
<protein>
    <submittedName>
        <fullName evidence="3">Serine/threonine-protein phosphatase 4 regulatory subunit 4</fullName>
    </submittedName>
</protein>
<dbReference type="InterPro" id="IPR011989">
    <property type="entry name" value="ARM-like"/>
</dbReference>
<proteinExistence type="predicted"/>
<dbReference type="InterPro" id="IPR016024">
    <property type="entry name" value="ARM-type_fold"/>
</dbReference>
<feature type="repeat" description="HEAT" evidence="1">
    <location>
        <begin position="311"/>
        <end position="349"/>
    </location>
</feature>
<reference evidence="4" key="2">
    <citation type="submission" date="2019-02" db="EMBL/GenBank/DDBJ databases">
        <title>Opniocepnalus argus Var Kimnra genome.</title>
        <authorList>
            <person name="Zhou C."/>
            <person name="Xiao S."/>
        </authorList>
    </citation>
    <scope>NUCLEOTIDE SEQUENCE [LARGE SCALE GENOMIC DNA]</scope>
</reference>
<feature type="region of interest" description="Disordered" evidence="2">
    <location>
        <begin position="967"/>
        <end position="994"/>
    </location>
</feature>
<dbReference type="PANTHER" id="PTHR21467:SF0">
    <property type="entry name" value="SERINE_THREONINE-PROTEIN PHOSPHATASE 4 REGULATORY SUBUNIT 4"/>
    <property type="match status" value="1"/>
</dbReference>
<dbReference type="Proteomes" id="UP000503349">
    <property type="component" value="Chromosome 18"/>
</dbReference>
<feature type="compositionally biased region" description="Polar residues" evidence="2">
    <location>
        <begin position="1028"/>
        <end position="1037"/>
    </location>
</feature>
<dbReference type="GO" id="GO:0008287">
    <property type="term" value="C:protein serine/threonine phosphatase complex"/>
    <property type="evidence" value="ECO:0007669"/>
    <property type="project" value="TreeGrafter"/>
</dbReference>
<dbReference type="InterPro" id="IPR039918">
    <property type="entry name" value="PPP4R4"/>
</dbReference>
<feature type="compositionally biased region" description="Low complexity" evidence="2">
    <location>
        <begin position="851"/>
        <end position="866"/>
    </location>
</feature>
<dbReference type="PANTHER" id="PTHR21467">
    <property type="entry name" value="PROTEIN PHOSPHATASE 4 REGULATORY SUBUNIT 4 PPP4R4"/>
    <property type="match status" value="1"/>
</dbReference>
<reference evidence="3 4" key="1">
    <citation type="submission" date="2019-02" db="EMBL/GenBank/DDBJ databases">
        <title>Opniocepnalus argus genome.</title>
        <authorList>
            <person name="Zhou C."/>
            <person name="Xiao S."/>
        </authorList>
    </citation>
    <scope>NUCLEOTIDE SEQUENCE [LARGE SCALE GENOMIC DNA]</scope>
    <source>
        <strain evidence="3">OARG1902GOOAL</strain>
        <tissue evidence="3">Muscle</tissue>
    </source>
</reference>
<dbReference type="EMBL" id="CM015729">
    <property type="protein sequence ID" value="KAF3703294.1"/>
    <property type="molecule type" value="Genomic_DNA"/>
</dbReference>
<feature type="repeat" description="HEAT" evidence="1">
    <location>
        <begin position="486"/>
        <end position="524"/>
    </location>
</feature>
<dbReference type="AlphaFoldDB" id="A0A6G1QLE7"/>
<feature type="compositionally biased region" description="Low complexity" evidence="2">
    <location>
        <begin position="875"/>
        <end position="888"/>
    </location>
</feature>
<gene>
    <name evidence="3" type="ORF">EXN66_Car018982</name>
</gene>
<dbReference type="Gene3D" id="1.25.10.10">
    <property type="entry name" value="Leucine-rich Repeat Variant"/>
    <property type="match status" value="1"/>
</dbReference>
<evidence type="ECO:0000256" key="1">
    <source>
        <dbReference type="PROSITE-ProRule" id="PRU00103"/>
    </source>
</evidence>
<feature type="compositionally biased region" description="Basic and acidic residues" evidence="2">
    <location>
        <begin position="796"/>
        <end position="818"/>
    </location>
</feature>
<dbReference type="GO" id="GO:0005829">
    <property type="term" value="C:cytosol"/>
    <property type="evidence" value="ECO:0007669"/>
    <property type="project" value="TreeGrafter"/>
</dbReference>